<protein>
    <recommendedName>
        <fullName evidence="2">Aminotransferase-like plant mobile domain-containing protein</fullName>
    </recommendedName>
</protein>
<comment type="caution">
    <text evidence="3">The sequence shown here is derived from an EMBL/GenBank/DDBJ whole genome shotgun (WGS) entry which is preliminary data.</text>
</comment>
<dbReference type="Proteomes" id="UP001152561">
    <property type="component" value="Unassembled WGS sequence"/>
</dbReference>
<feature type="domain" description="Aminotransferase-like plant mobile" evidence="2">
    <location>
        <begin position="2"/>
        <end position="73"/>
    </location>
</feature>
<dbReference type="AlphaFoldDB" id="A0A9Q1R5V4"/>
<keyword evidence="4" id="KW-1185">Reference proteome</keyword>
<evidence type="ECO:0000256" key="1">
    <source>
        <dbReference type="SAM" id="MobiDB-lite"/>
    </source>
</evidence>
<name>A0A9Q1R5V4_9SOLA</name>
<organism evidence="3 4">
    <name type="scientific">Anisodus acutangulus</name>
    <dbReference type="NCBI Taxonomy" id="402998"/>
    <lineage>
        <taxon>Eukaryota</taxon>
        <taxon>Viridiplantae</taxon>
        <taxon>Streptophyta</taxon>
        <taxon>Embryophyta</taxon>
        <taxon>Tracheophyta</taxon>
        <taxon>Spermatophyta</taxon>
        <taxon>Magnoliopsida</taxon>
        <taxon>eudicotyledons</taxon>
        <taxon>Gunneridae</taxon>
        <taxon>Pentapetalae</taxon>
        <taxon>asterids</taxon>
        <taxon>lamiids</taxon>
        <taxon>Solanales</taxon>
        <taxon>Solanaceae</taxon>
        <taxon>Solanoideae</taxon>
        <taxon>Hyoscyameae</taxon>
        <taxon>Anisodus</taxon>
    </lineage>
</organism>
<dbReference type="OrthoDB" id="593744at2759"/>
<accession>A0A9Q1R5V4</accession>
<gene>
    <name evidence="3" type="ORF">K7X08_002321</name>
</gene>
<evidence type="ECO:0000313" key="4">
    <source>
        <dbReference type="Proteomes" id="UP001152561"/>
    </source>
</evidence>
<feature type="region of interest" description="Disordered" evidence="1">
    <location>
        <begin position="75"/>
        <end position="124"/>
    </location>
</feature>
<dbReference type="EMBL" id="JAJAGQ010000015">
    <property type="protein sequence ID" value="KAJ8541505.1"/>
    <property type="molecule type" value="Genomic_DNA"/>
</dbReference>
<dbReference type="Pfam" id="PF10536">
    <property type="entry name" value="PMD"/>
    <property type="match status" value="1"/>
</dbReference>
<feature type="compositionally biased region" description="Basic and acidic residues" evidence="1">
    <location>
        <begin position="75"/>
        <end position="90"/>
    </location>
</feature>
<feature type="compositionally biased region" description="Basic and acidic residues" evidence="1">
    <location>
        <begin position="100"/>
        <end position="110"/>
    </location>
</feature>
<evidence type="ECO:0000259" key="2">
    <source>
        <dbReference type="Pfam" id="PF10536"/>
    </source>
</evidence>
<reference evidence="4" key="1">
    <citation type="journal article" date="2023" name="Proc. Natl. Acad. Sci. U.S.A.">
        <title>Genomic and structural basis for evolution of tropane alkaloid biosynthesis.</title>
        <authorList>
            <person name="Wanga Y.-J."/>
            <person name="Taina T."/>
            <person name="Yua J.-Y."/>
            <person name="Lia J."/>
            <person name="Xua B."/>
            <person name="Chenc J."/>
            <person name="D'Auriad J.C."/>
            <person name="Huanga J.-P."/>
            <person name="Huanga S.-X."/>
        </authorList>
    </citation>
    <scope>NUCLEOTIDE SEQUENCE [LARGE SCALE GENOMIC DNA]</scope>
    <source>
        <strain evidence="4">cv. KIB-2019</strain>
    </source>
</reference>
<sequence length="124" mass="14017">MSESSNVCGFISLLQIWAWERLIPMQSSPHRRAQYPPEEHTALARKWTHRRVSEDETRDVLAICRDVLDNLIEANDRLDESDSDSPLDHDGTDDEQSSGDDGHSYEDVIARGDGNISYNSNTVS</sequence>
<evidence type="ECO:0000313" key="3">
    <source>
        <dbReference type="EMBL" id="KAJ8541505.1"/>
    </source>
</evidence>
<dbReference type="InterPro" id="IPR019557">
    <property type="entry name" value="AminoTfrase-like_pln_mobile"/>
</dbReference>
<proteinExistence type="predicted"/>